<evidence type="ECO:0000256" key="1">
    <source>
        <dbReference type="SAM" id="MobiDB-lite"/>
    </source>
</evidence>
<dbReference type="RefSeq" id="WP_156998901.1">
    <property type="nucleotide sequence ID" value="NZ_BAAANU010000050.1"/>
</dbReference>
<comment type="caution">
    <text evidence="2">The sequence shown here is derived from an EMBL/GenBank/DDBJ whole genome shotgun (WGS) entry which is preliminary data.</text>
</comment>
<gene>
    <name evidence="2" type="ORF">BJ978_000432</name>
</gene>
<dbReference type="Gene3D" id="3.30.450.400">
    <property type="entry name" value="Colicin M, catalytic domain"/>
    <property type="match status" value="1"/>
</dbReference>
<dbReference type="AlphaFoldDB" id="A0A9X2GYG3"/>
<feature type="compositionally biased region" description="Low complexity" evidence="1">
    <location>
        <begin position="17"/>
        <end position="27"/>
    </location>
</feature>
<keyword evidence="3" id="KW-1185">Reference proteome</keyword>
<proteinExistence type="predicted"/>
<name>A0A9X2GYG3_9MICO</name>
<dbReference type="EMBL" id="JAMZDY010000001">
    <property type="protein sequence ID" value="MCP2369756.1"/>
    <property type="molecule type" value="Genomic_DNA"/>
</dbReference>
<feature type="compositionally biased region" description="Basic and acidic residues" evidence="1">
    <location>
        <begin position="1"/>
        <end position="16"/>
    </location>
</feature>
<evidence type="ECO:0000313" key="2">
    <source>
        <dbReference type="EMBL" id="MCP2369756.1"/>
    </source>
</evidence>
<dbReference type="OrthoDB" id="9153660at2"/>
<evidence type="ECO:0000313" key="3">
    <source>
        <dbReference type="Proteomes" id="UP001139722"/>
    </source>
</evidence>
<sequence>MQHATHDQREPRRDASTTRAPAAEASARSLSPSLLALQRSAGNQATTAYVQRSVLDDLWNRGLFDGSMLAQADPGLPRSLISHYMSAAGAAYALTRAEMIEVDAFTNVFSWFPAIAAERNRLIAAAEADPAPPSEFRQFTAVVSGARGRGAAQKNQTLGNFTVTLEGTLTVTKGPTGALAEFTGTATYYDYWDFDPKPMATFVDGTSGRSTAGELKTWVGALMEGTPFAIDSADTVAVSQHQFDDHAAIT</sequence>
<organism evidence="2 3">
    <name type="scientific">Agromyces terreus</name>
    <dbReference type="NCBI Taxonomy" id="424795"/>
    <lineage>
        <taxon>Bacteria</taxon>
        <taxon>Bacillati</taxon>
        <taxon>Actinomycetota</taxon>
        <taxon>Actinomycetes</taxon>
        <taxon>Micrococcales</taxon>
        <taxon>Microbacteriaceae</taxon>
        <taxon>Agromyces</taxon>
    </lineage>
</organism>
<reference evidence="2" key="1">
    <citation type="submission" date="2022-06" db="EMBL/GenBank/DDBJ databases">
        <title>Sequencing the genomes of 1000 actinobacteria strains.</title>
        <authorList>
            <person name="Klenk H.-P."/>
        </authorList>
    </citation>
    <scope>NUCLEOTIDE SEQUENCE</scope>
    <source>
        <strain evidence="2">DSM 22016</strain>
    </source>
</reference>
<feature type="region of interest" description="Disordered" evidence="1">
    <location>
        <begin position="1"/>
        <end position="27"/>
    </location>
</feature>
<protein>
    <submittedName>
        <fullName evidence="2">Uncharacterized protein</fullName>
    </submittedName>
</protein>
<dbReference type="Proteomes" id="UP001139722">
    <property type="component" value="Unassembled WGS sequence"/>
</dbReference>
<accession>A0A9X2GYG3</accession>